<dbReference type="Pfam" id="PF00326">
    <property type="entry name" value="Peptidase_S9"/>
    <property type="match status" value="1"/>
</dbReference>
<dbReference type="SUPFAM" id="SSF53474">
    <property type="entry name" value="alpha/beta-Hydrolases"/>
    <property type="match status" value="1"/>
</dbReference>
<dbReference type="EMBL" id="UYIG01000024">
    <property type="protein sequence ID" value="VDG27466.1"/>
    <property type="molecule type" value="Genomic_DNA"/>
</dbReference>
<dbReference type="InterPro" id="IPR029058">
    <property type="entry name" value="AB_hydrolase_fold"/>
</dbReference>
<evidence type="ECO:0000313" key="3">
    <source>
        <dbReference type="EMBL" id="VDG27466.1"/>
    </source>
</evidence>
<sequence length="279" mass="30380">MFATLEIINPGKEMVIKMTTTIFEDVIVRATKLDDLPVLHVFAASQAQTKLPTIIDYHGWTTPTSSELVASYDLVRAGFRVILPTAYLHGSRNDGTNLAHHPEQFWNIVGHSVAEFPRLVEALVNQGITDPDRLGVMGTSMGGITASAIMATQPDIKAGVSLIGSPAPVAFAKDQVAQLPAEWQAKLPADLLTKTYAQLDPIDLSLHPERLAGRPMFFFNGTADTMVPYKYVQAFKEQFAATPALSATIFKRAEGGVHHVPHKMHAAAVTFLQTHVKNS</sequence>
<dbReference type="InterPro" id="IPR050261">
    <property type="entry name" value="FrsA_esterase"/>
</dbReference>
<dbReference type="PANTHER" id="PTHR22946:SF9">
    <property type="entry name" value="POLYKETIDE TRANSFERASE AF380"/>
    <property type="match status" value="1"/>
</dbReference>
<proteinExistence type="predicted"/>
<dbReference type="GO" id="GO:0052689">
    <property type="term" value="F:carboxylic ester hydrolase activity"/>
    <property type="evidence" value="ECO:0007669"/>
    <property type="project" value="UniProtKB-ARBA"/>
</dbReference>
<dbReference type="PANTHER" id="PTHR22946">
    <property type="entry name" value="DIENELACTONE HYDROLASE DOMAIN-CONTAINING PROTEIN-RELATED"/>
    <property type="match status" value="1"/>
</dbReference>
<evidence type="ECO:0000313" key="4">
    <source>
        <dbReference type="Proteomes" id="UP000289996"/>
    </source>
</evidence>
<protein>
    <submittedName>
        <fullName evidence="3">Esterase [Lactobacillus sp.]</fullName>
    </submittedName>
</protein>
<organism evidence="3 4">
    <name type="scientific">Lactiplantibacillus mudanjiangensis</name>
    <dbReference type="NCBI Taxonomy" id="1296538"/>
    <lineage>
        <taxon>Bacteria</taxon>
        <taxon>Bacillati</taxon>
        <taxon>Bacillota</taxon>
        <taxon>Bacilli</taxon>
        <taxon>Lactobacillales</taxon>
        <taxon>Lactobacillaceae</taxon>
        <taxon>Lactiplantibacillus</taxon>
    </lineage>
</organism>
<dbReference type="AlphaFoldDB" id="A0A660DWH9"/>
<evidence type="ECO:0000256" key="1">
    <source>
        <dbReference type="ARBA" id="ARBA00022801"/>
    </source>
</evidence>
<gene>
    <name evidence="3" type="ORF">MUDAN_MDHGFNIF_02329</name>
</gene>
<dbReference type="InterPro" id="IPR001375">
    <property type="entry name" value="Peptidase_S9_cat"/>
</dbReference>
<dbReference type="GO" id="GO:0008236">
    <property type="term" value="F:serine-type peptidase activity"/>
    <property type="evidence" value="ECO:0007669"/>
    <property type="project" value="InterPro"/>
</dbReference>
<keyword evidence="1" id="KW-0378">Hydrolase</keyword>
<evidence type="ECO:0000259" key="2">
    <source>
        <dbReference type="Pfam" id="PF00326"/>
    </source>
</evidence>
<accession>A0A660DWH9</accession>
<feature type="domain" description="Peptidase S9 prolyl oligopeptidase catalytic" evidence="2">
    <location>
        <begin position="88"/>
        <end position="232"/>
    </location>
</feature>
<dbReference type="Proteomes" id="UP000289996">
    <property type="component" value="Unassembled WGS sequence"/>
</dbReference>
<name>A0A660DWH9_9LACO</name>
<reference evidence="3 4" key="1">
    <citation type="submission" date="2018-11" db="EMBL/GenBank/DDBJ databases">
        <authorList>
            <person name="Wuyts S."/>
        </authorList>
    </citation>
    <scope>NUCLEOTIDE SEQUENCE [LARGE SCALE GENOMIC DNA]</scope>
    <source>
        <strain evidence="3">Lactobacillus mudanjiangensis AMBF249</strain>
    </source>
</reference>
<keyword evidence="4" id="KW-1185">Reference proteome</keyword>
<dbReference type="Gene3D" id="3.40.50.1820">
    <property type="entry name" value="alpha/beta hydrolase"/>
    <property type="match status" value="1"/>
</dbReference>
<dbReference type="GO" id="GO:0006508">
    <property type="term" value="P:proteolysis"/>
    <property type="evidence" value="ECO:0007669"/>
    <property type="project" value="InterPro"/>
</dbReference>